<sequence>MDLEPLPIDGEASRARQSEYVDMTLLHLRMKLRDMGIEFEEAELATAPTHFAERLLNYLHAFEERESALREATTEHQTQLKQERKRLETLQEATEKVRSEVAILSGRISSALSNYRSEEKLEAQRRRERQRDVQDTVRQIEKKELELRRETMEHDRLGKMLQKVQK</sequence>
<evidence type="ECO:0000313" key="2">
    <source>
        <dbReference type="EMBL" id="RNF18737.1"/>
    </source>
</evidence>
<reference evidence="2 3" key="1">
    <citation type="journal article" date="2018" name="BMC Genomics">
        <title>Genomic comparison of Trypanosoma conorhini and Trypanosoma rangeli to Trypanosoma cruzi strains of high and low virulence.</title>
        <authorList>
            <person name="Bradwell K.R."/>
            <person name="Koparde V.N."/>
            <person name="Matveyev A.V."/>
            <person name="Serrano M.G."/>
            <person name="Alves J.M."/>
            <person name="Parikh H."/>
            <person name="Huang B."/>
            <person name="Lee V."/>
            <person name="Espinosa-Alvarez O."/>
            <person name="Ortiz P.A."/>
            <person name="Costa-Martins A.G."/>
            <person name="Teixeira M.M."/>
            <person name="Buck G.A."/>
        </authorList>
    </citation>
    <scope>NUCLEOTIDE SEQUENCE [LARGE SCALE GENOMIC DNA]</scope>
    <source>
        <strain evidence="2 3">025E</strain>
    </source>
</reference>
<comment type="caution">
    <text evidence="2">The sequence shown here is derived from an EMBL/GenBank/DDBJ whole genome shotgun (WGS) entry which is preliminary data.</text>
</comment>
<dbReference type="AlphaFoldDB" id="A0A3R7L967"/>
<feature type="coiled-coil region" evidence="1">
    <location>
        <begin position="73"/>
        <end position="100"/>
    </location>
</feature>
<evidence type="ECO:0000256" key="1">
    <source>
        <dbReference type="SAM" id="Coils"/>
    </source>
</evidence>
<dbReference type="Proteomes" id="UP000284403">
    <property type="component" value="Unassembled WGS sequence"/>
</dbReference>
<organism evidence="2 3">
    <name type="scientific">Trypanosoma conorhini</name>
    <dbReference type="NCBI Taxonomy" id="83891"/>
    <lineage>
        <taxon>Eukaryota</taxon>
        <taxon>Discoba</taxon>
        <taxon>Euglenozoa</taxon>
        <taxon>Kinetoplastea</taxon>
        <taxon>Metakinetoplastina</taxon>
        <taxon>Trypanosomatida</taxon>
        <taxon>Trypanosomatidae</taxon>
        <taxon>Trypanosoma</taxon>
    </lineage>
</organism>
<accession>A0A3R7L967</accession>
<keyword evidence="3" id="KW-1185">Reference proteome</keyword>
<dbReference type="OrthoDB" id="245313at2759"/>
<dbReference type="EMBL" id="MKKU01000223">
    <property type="protein sequence ID" value="RNF18737.1"/>
    <property type="molecule type" value="Genomic_DNA"/>
</dbReference>
<protein>
    <submittedName>
        <fullName evidence="2">Uncharacterized protein</fullName>
    </submittedName>
</protein>
<dbReference type="RefSeq" id="XP_029228590.1">
    <property type="nucleotide sequence ID" value="XM_029371389.1"/>
</dbReference>
<name>A0A3R7L967_9TRYP</name>
<dbReference type="GeneID" id="40318090"/>
<keyword evidence="1" id="KW-0175">Coiled coil</keyword>
<evidence type="ECO:0000313" key="3">
    <source>
        <dbReference type="Proteomes" id="UP000284403"/>
    </source>
</evidence>
<gene>
    <name evidence="2" type="ORF">Tco025E_04479</name>
</gene>
<proteinExistence type="predicted"/>